<dbReference type="RefSeq" id="WP_105806426.1">
    <property type="nucleotide sequence ID" value="NZ_MWZD01000024.1"/>
</dbReference>
<accession>A0A2S9QK98</accession>
<name>A0A2S9QK98_9MICO</name>
<feature type="compositionally biased region" description="Basic and acidic residues" evidence="1">
    <location>
        <begin position="1"/>
        <end position="24"/>
    </location>
</feature>
<sequence>MNAEREQDRGIEDPTQDPARREDVPVTEPTATAPDSVEESVPEETAHVGKTGPDAADAPSAARKAHDAAPGAADRPSLDGARSNTQPEPLAGGDGPVPASDGADLEPGESADVMETRDEARRIKQTRDDQRDEDIISLDPVD</sequence>
<keyword evidence="3" id="KW-1185">Reference proteome</keyword>
<protein>
    <submittedName>
        <fullName evidence="2">Uncharacterized protein</fullName>
    </submittedName>
</protein>
<organism evidence="2 3">
    <name type="scientific">Leucobacter massiliensis</name>
    <dbReference type="NCBI Taxonomy" id="1686285"/>
    <lineage>
        <taxon>Bacteria</taxon>
        <taxon>Bacillati</taxon>
        <taxon>Actinomycetota</taxon>
        <taxon>Actinomycetes</taxon>
        <taxon>Micrococcales</taxon>
        <taxon>Microbacteriaceae</taxon>
        <taxon>Leucobacter</taxon>
    </lineage>
</organism>
<dbReference type="Proteomes" id="UP000238650">
    <property type="component" value="Unassembled WGS sequence"/>
</dbReference>
<comment type="caution">
    <text evidence="2">The sequence shown here is derived from an EMBL/GenBank/DDBJ whole genome shotgun (WGS) entry which is preliminary data.</text>
</comment>
<dbReference type="AlphaFoldDB" id="A0A2S9QK98"/>
<evidence type="ECO:0000256" key="1">
    <source>
        <dbReference type="SAM" id="MobiDB-lite"/>
    </source>
</evidence>
<evidence type="ECO:0000313" key="3">
    <source>
        <dbReference type="Proteomes" id="UP000238650"/>
    </source>
</evidence>
<feature type="compositionally biased region" description="Low complexity" evidence="1">
    <location>
        <begin position="53"/>
        <end position="62"/>
    </location>
</feature>
<proteinExistence type="predicted"/>
<dbReference type="EMBL" id="MWZD01000024">
    <property type="protein sequence ID" value="PRI10009.1"/>
    <property type="molecule type" value="Genomic_DNA"/>
</dbReference>
<evidence type="ECO:0000313" key="2">
    <source>
        <dbReference type="EMBL" id="PRI10009.1"/>
    </source>
</evidence>
<reference evidence="2 3" key="1">
    <citation type="journal article" date="2017" name="New Microbes New Infect">
        <title>Genome sequence of 'Leucobacter massiliensis' sp. nov. isolated from human pharynx after travel to the 2014 Hajj.</title>
        <authorList>
            <person name="Leangapichart T."/>
            <person name="Gautret P."/>
            <person name="Nguyen T.T."/>
            <person name="Armstrong N."/>
            <person name="Rolain J.M."/>
        </authorList>
    </citation>
    <scope>NUCLEOTIDE SEQUENCE [LARGE SCALE GENOMIC DNA]</scope>
    <source>
        <strain evidence="2 3">122RC15</strain>
    </source>
</reference>
<feature type="compositionally biased region" description="Basic and acidic residues" evidence="1">
    <location>
        <begin position="114"/>
        <end position="134"/>
    </location>
</feature>
<gene>
    <name evidence="2" type="ORF">B4915_13875</name>
</gene>
<feature type="region of interest" description="Disordered" evidence="1">
    <location>
        <begin position="1"/>
        <end position="142"/>
    </location>
</feature>